<keyword evidence="3" id="KW-1185">Reference proteome</keyword>
<evidence type="ECO:0000313" key="3">
    <source>
        <dbReference type="Proteomes" id="UP000738349"/>
    </source>
</evidence>
<dbReference type="OrthoDB" id="195446at2759"/>
<protein>
    <submittedName>
        <fullName evidence="2">WD domain-containing protein</fullName>
    </submittedName>
</protein>
<feature type="domain" description="NACHT-NTPase and P-loop NTPases N-terminal" evidence="1">
    <location>
        <begin position="7"/>
        <end position="132"/>
    </location>
</feature>
<accession>A0A9P9DSV2</accession>
<sequence>MDPLSVITSAITVVQAISSTYKAIQHLRGLPNEFNEVNQNLPLAQDTLGLARDQLQGLALDESSKKALQPLVSGCEEKAKVLQGIFVKVEKGMKNAEDGSVLDFYRSFLLRLGKAHRVETLMQGILRGLDALATNQLFKTATQSQMAQLKGAIDQLSNVKSSVPDSDFEGSVTQNIASGGTGYQSVISGQGHKINSGSGKQFNAHTMTFGTE</sequence>
<gene>
    <name evidence="2" type="ORF">EDB81DRAFT_210902</name>
</gene>
<dbReference type="EMBL" id="JAGMUV010000021">
    <property type="protein sequence ID" value="KAH7124656.1"/>
    <property type="molecule type" value="Genomic_DNA"/>
</dbReference>
<dbReference type="Proteomes" id="UP000738349">
    <property type="component" value="Unassembled WGS sequence"/>
</dbReference>
<dbReference type="InterPro" id="IPR031352">
    <property type="entry name" value="SesA"/>
</dbReference>
<name>A0A9P9DSV2_9HYPO</name>
<dbReference type="Pfam" id="PF17107">
    <property type="entry name" value="SesA"/>
    <property type="match status" value="1"/>
</dbReference>
<comment type="caution">
    <text evidence="2">The sequence shown here is derived from an EMBL/GenBank/DDBJ whole genome shotgun (WGS) entry which is preliminary data.</text>
</comment>
<proteinExistence type="predicted"/>
<dbReference type="AlphaFoldDB" id="A0A9P9DSV2"/>
<evidence type="ECO:0000313" key="2">
    <source>
        <dbReference type="EMBL" id="KAH7124656.1"/>
    </source>
</evidence>
<reference evidence="2" key="1">
    <citation type="journal article" date="2021" name="Nat. Commun.">
        <title>Genetic determinants of endophytism in the Arabidopsis root mycobiome.</title>
        <authorList>
            <person name="Mesny F."/>
            <person name="Miyauchi S."/>
            <person name="Thiergart T."/>
            <person name="Pickel B."/>
            <person name="Atanasova L."/>
            <person name="Karlsson M."/>
            <person name="Huettel B."/>
            <person name="Barry K.W."/>
            <person name="Haridas S."/>
            <person name="Chen C."/>
            <person name="Bauer D."/>
            <person name="Andreopoulos W."/>
            <person name="Pangilinan J."/>
            <person name="LaButti K."/>
            <person name="Riley R."/>
            <person name="Lipzen A."/>
            <person name="Clum A."/>
            <person name="Drula E."/>
            <person name="Henrissat B."/>
            <person name="Kohler A."/>
            <person name="Grigoriev I.V."/>
            <person name="Martin F.M."/>
            <person name="Hacquard S."/>
        </authorList>
    </citation>
    <scope>NUCLEOTIDE SEQUENCE</scope>
    <source>
        <strain evidence="2">MPI-CAGE-AT-0147</strain>
    </source>
</reference>
<evidence type="ECO:0000259" key="1">
    <source>
        <dbReference type="Pfam" id="PF17107"/>
    </source>
</evidence>
<organism evidence="2 3">
    <name type="scientific">Dactylonectria macrodidyma</name>
    <dbReference type="NCBI Taxonomy" id="307937"/>
    <lineage>
        <taxon>Eukaryota</taxon>
        <taxon>Fungi</taxon>
        <taxon>Dikarya</taxon>
        <taxon>Ascomycota</taxon>
        <taxon>Pezizomycotina</taxon>
        <taxon>Sordariomycetes</taxon>
        <taxon>Hypocreomycetidae</taxon>
        <taxon>Hypocreales</taxon>
        <taxon>Nectriaceae</taxon>
        <taxon>Dactylonectria</taxon>
    </lineage>
</organism>